<dbReference type="STRING" id="1324314.BVG16_21160"/>
<gene>
    <name evidence="5" type="ORF">BVG16_21160</name>
</gene>
<dbReference type="InterPro" id="IPR036388">
    <property type="entry name" value="WH-like_DNA-bd_sf"/>
</dbReference>
<dbReference type="GO" id="GO:0045892">
    <property type="term" value="P:negative regulation of DNA-templated transcription"/>
    <property type="evidence" value="ECO:0007669"/>
    <property type="project" value="TreeGrafter"/>
</dbReference>
<protein>
    <recommendedName>
        <fullName evidence="4">HTH gntR-type domain-containing protein</fullName>
    </recommendedName>
</protein>
<dbReference type="InterPro" id="IPR011663">
    <property type="entry name" value="UTRA"/>
</dbReference>
<dbReference type="Proteomes" id="UP000190188">
    <property type="component" value="Unassembled WGS sequence"/>
</dbReference>
<dbReference type="SMART" id="SM00345">
    <property type="entry name" value="HTH_GNTR"/>
    <property type="match status" value="1"/>
</dbReference>
<dbReference type="GO" id="GO:0003677">
    <property type="term" value="F:DNA binding"/>
    <property type="evidence" value="ECO:0007669"/>
    <property type="project" value="UniProtKB-KW"/>
</dbReference>
<dbReference type="OrthoDB" id="457376at2"/>
<dbReference type="AlphaFoldDB" id="A0A1T2X6A8"/>
<keyword evidence="6" id="KW-1185">Reference proteome</keyword>
<organism evidence="5 6">
    <name type="scientific">Paenibacillus selenitireducens</name>
    <dbReference type="NCBI Taxonomy" id="1324314"/>
    <lineage>
        <taxon>Bacteria</taxon>
        <taxon>Bacillati</taxon>
        <taxon>Bacillota</taxon>
        <taxon>Bacilli</taxon>
        <taxon>Bacillales</taxon>
        <taxon>Paenibacillaceae</taxon>
        <taxon>Paenibacillus</taxon>
    </lineage>
</organism>
<accession>A0A1T2X6A8</accession>
<evidence type="ECO:0000313" key="5">
    <source>
        <dbReference type="EMBL" id="OPA75123.1"/>
    </source>
</evidence>
<dbReference type="InterPro" id="IPR028978">
    <property type="entry name" value="Chorismate_lyase_/UTRA_dom_sf"/>
</dbReference>
<dbReference type="Pfam" id="PF07702">
    <property type="entry name" value="UTRA"/>
    <property type="match status" value="1"/>
</dbReference>
<dbReference type="InterPro" id="IPR050679">
    <property type="entry name" value="Bact_HTH_transcr_reg"/>
</dbReference>
<dbReference type="GO" id="GO:0003700">
    <property type="term" value="F:DNA-binding transcription factor activity"/>
    <property type="evidence" value="ECO:0007669"/>
    <property type="project" value="InterPro"/>
</dbReference>
<dbReference type="Gene3D" id="1.10.10.10">
    <property type="entry name" value="Winged helix-like DNA-binding domain superfamily/Winged helix DNA-binding domain"/>
    <property type="match status" value="1"/>
</dbReference>
<keyword evidence="1" id="KW-0805">Transcription regulation</keyword>
<comment type="caution">
    <text evidence="5">The sequence shown here is derived from an EMBL/GenBank/DDBJ whole genome shotgun (WGS) entry which is preliminary data.</text>
</comment>
<dbReference type="RefSeq" id="WP_158081746.1">
    <property type="nucleotide sequence ID" value="NZ_MSZX01000009.1"/>
</dbReference>
<dbReference type="Gene3D" id="3.40.1410.10">
    <property type="entry name" value="Chorismate lyase-like"/>
    <property type="match status" value="1"/>
</dbReference>
<evidence type="ECO:0000259" key="4">
    <source>
        <dbReference type="PROSITE" id="PS50949"/>
    </source>
</evidence>
<dbReference type="PANTHER" id="PTHR44846">
    <property type="entry name" value="MANNOSYL-D-GLYCERATE TRANSPORT/METABOLISM SYSTEM REPRESSOR MNGR-RELATED"/>
    <property type="match status" value="1"/>
</dbReference>
<dbReference type="SMART" id="SM00866">
    <property type="entry name" value="UTRA"/>
    <property type="match status" value="1"/>
</dbReference>
<keyword evidence="2" id="KW-0238">DNA-binding</keyword>
<dbReference type="InterPro" id="IPR000524">
    <property type="entry name" value="Tscrpt_reg_HTH_GntR"/>
</dbReference>
<evidence type="ECO:0000313" key="6">
    <source>
        <dbReference type="Proteomes" id="UP000190188"/>
    </source>
</evidence>
<sequence>MSNLKNVSRNNPVPLYFQVSQIIENEVKAGTFKPGDLFSTEEELQQRFNVSRSTIRKAIDDLKQRGWLIQQVGKGTFVGSYHLSKTKSHLLSLTEELREKGIEPGTKYIHVTTESPSKEVAEQLHYDKEVHVIKRVRTADGVPFVYITQYLPGFFQVKDEEVGESVYKFLERTNGLHLDESIHVVGAAPADKEVAEALQVKEGDPVVTFTRTTFDQNGRTVIYEKGFGKAGVYEYRLKVTR</sequence>
<evidence type="ECO:0000256" key="3">
    <source>
        <dbReference type="ARBA" id="ARBA00023163"/>
    </source>
</evidence>
<dbReference type="SUPFAM" id="SSF64288">
    <property type="entry name" value="Chorismate lyase-like"/>
    <property type="match status" value="1"/>
</dbReference>
<dbReference type="PANTHER" id="PTHR44846:SF1">
    <property type="entry name" value="MANNOSYL-D-GLYCERATE TRANSPORT_METABOLISM SYSTEM REPRESSOR MNGR-RELATED"/>
    <property type="match status" value="1"/>
</dbReference>
<dbReference type="PROSITE" id="PS50949">
    <property type="entry name" value="HTH_GNTR"/>
    <property type="match status" value="1"/>
</dbReference>
<dbReference type="Pfam" id="PF00392">
    <property type="entry name" value="GntR"/>
    <property type="match status" value="1"/>
</dbReference>
<evidence type="ECO:0000256" key="2">
    <source>
        <dbReference type="ARBA" id="ARBA00023125"/>
    </source>
</evidence>
<feature type="domain" description="HTH gntR-type" evidence="4">
    <location>
        <begin position="13"/>
        <end position="81"/>
    </location>
</feature>
<dbReference type="EMBL" id="MSZX01000009">
    <property type="protein sequence ID" value="OPA75123.1"/>
    <property type="molecule type" value="Genomic_DNA"/>
</dbReference>
<dbReference type="InterPro" id="IPR036390">
    <property type="entry name" value="WH_DNA-bd_sf"/>
</dbReference>
<keyword evidence="3" id="KW-0804">Transcription</keyword>
<dbReference type="PRINTS" id="PR00035">
    <property type="entry name" value="HTHGNTR"/>
</dbReference>
<dbReference type="SUPFAM" id="SSF46785">
    <property type="entry name" value="Winged helix' DNA-binding domain"/>
    <property type="match status" value="1"/>
</dbReference>
<proteinExistence type="predicted"/>
<name>A0A1T2X6A8_9BACL</name>
<dbReference type="CDD" id="cd07377">
    <property type="entry name" value="WHTH_GntR"/>
    <property type="match status" value="1"/>
</dbReference>
<reference evidence="5 6" key="1">
    <citation type="submission" date="2017-01" db="EMBL/GenBank/DDBJ databases">
        <title>Genome analysis of Paenibacillus selenitrireducens ES3-24.</title>
        <authorList>
            <person name="Xu D."/>
            <person name="Yao R."/>
            <person name="Zheng S."/>
        </authorList>
    </citation>
    <scope>NUCLEOTIDE SEQUENCE [LARGE SCALE GENOMIC DNA]</scope>
    <source>
        <strain evidence="5 6">ES3-24</strain>
    </source>
</reference>
<evidence type="ECO:0000256" key="1">
    <source>
        <dbReference type="ARBA" id="ARBA00023015"/>
    </source>
</evidence>